<organism evidence="10 11">
    <name type="scientific">Rousettus aegyptiacus</name>
    <name type="common">Egyptian fruit bat</name>
    <name type="synonym">Pteropus aegyptiacus</name>
    <dbReference type="NCBI Taxonomy" id="9407"/>
    <lineage>
        <taxon>Eukaryota</taxon>
        <taxon>Metazoa</taxon>
        <taxon>Chordata</taxon>
        <taxon>Craniata</taxon>
        <taxon>Vertebrata</taxon>
        <taxon>Euteleostomi</taxon>
        <taxon>Mammalia</taxon>
        <taxon>Eutheria</taxon>
        <taxon>Laurasiatheria</taxon>
        <taxon>Chiroptera</taxon>
        <taxon>Yinpterochiroptera</taxon>
        <taxon>Pteropodoidea</taxon>
        <taxon>Pteropodidae</taxon>
        <taxon>Rousettinae</taxon>
        <taxon>Rousettus</taxon>
    </lineage>
</organism>
<dbReference type="InterPro" id="IPR036259">
    <property type="entry name" value="MFS_trans_sf"/>
</dbReference>
<dbReference type="GO" id="GO:0016323">
    <property type="term" value="C:basolateral plasma membrane"/>
    <property type="evidence" value="ECO:0007669"/>
    <property type="project" value="TreeGrafter"/>
</dbReference>
<feature type="region of interest" description="Disordered" evidence="8">
    <location>
        <begin position="488"/>
        <end position="528"/>
    </location>
</feature>
<dbReference type="Pfam" id="PF01770">
    <property type="entry name" value="Folate_carrier"/>
    <property type="match status" value="1"/>
</dbReference>
<dbReference type="SUPFAM" id="SSF103473">
    <property type="entry name" value="MFS general substrate transporter"/>
    <property type="match status" value="1"/>
</dbReference>
<dbReference type="GO" id="GO:0016324">
    <property type="term" value="C:apical plasma membrane"/>
    <property type="evidence" value="ECO:0007669"/>
    <property type="project" value="TreeGrafter"/>
</dbReference>
<feature type="transmembrane region" description="Helical" evidence="9">
    <location>
        <begin position="169"/>
        <end position="191"/>
    </location>
</feature>
<evidence type="ECO:0000256" key="7">
    <source>
        <dbReference type="PIRNR" id="PIRNR028739"/>
    </source>
</evidence>
<dbReference type="FunFam" id="1.20.1250.20:FF:000225">
    <property type="entry name" value="Solute carrier family 19 member 1"/>
    <property type="match status" value="1"/>
</dbReference>
<feature type="region of interest" description="Disordered" evidence="8">
    <location>
        <begin position="1"/>
        <end position="25"/>
    </location>
</feature>
<evidence type="ECO:0000256" key="2">
    <source>
        <dbReference type="ARBA" id="ARBA00005773"/>
    </source>
</evidence>
<evidence type="ECO:0000256" key="9">
    <source>
        <dbReference type="SAM" id="Phobius"/>
    </source>
</evidence>
<sequence>MGQRRPQAPQGCGGQGSMAPSGRAVAKPASLEPEPRSWRCLVSFLCFYGFMVQIRPGESFITPYLLGPTKNFTQKQVTNEILPVLSYSYLAVLVPVFLLTDYLRYKPVLLLQGLSYVAVWLLLLLGRSVLHMQLMEVFYGVTMAARIAYSSYIFSLVRPARYQRMASYSRAAVLLGVFSSSVLGQLLVTVGRLSFTTLNYVSLAFLIFSLLLTFFLKRPRRSLFFNRREPHCDGASPSEVAQMHVGPSPPRGRKPGLAAWRDWILVRMLGEVAHSLRLPQLRLWSLWWVFNSAGYYLIIYYVHILWNEVNPTTDASKIYNGGADAASTLLGAITSFAAGFVKIRWALWAKLVIGAVTAVQAVLVLVMHSTSSIWLCYVVFILFRGLYQFLVPIATFQIASSLSKELCALVFGVNTFLATVLKTAITLVVSDKRGLGLPVRLQFRVYSVYFLVLAVAYFLAAMVGGLQHLWRGCHQPLPLAQELRSPLEEKATQARDAHPGAPPPAAEDGGWTPGPTSWLQNQQHKTQV</sequence>
<feature type="transmembrane region" description="Helical" evidence="9">
    <location>
        <begin position="448"/>
        <end position="466"/>
    </location>
</feature>
<dbReference type="Proteomes" id="UP000593571">
    <property type="component" value="Unassembled WGS sequence"/>
</dbReference>
<dbReference type="NCBIfam" id="TIGR00806">
    <property type="entry name" value="rfc"/>
    <property type="match status" value="1"/>
</dbReference>
<feature type="transmembrane region" description="Helical" evidence="9">
    <location>
        <begin position="286"/>
        <end position="306"/>
    </location>
</feature>
<dbReference type="GO" id="GO:0008518">
    <property type="term" value="F:folate:monoatomic anion antiporter activity"/>
    <property type="evidence" value="ECO:0007669"/>
    <property type="project" value="TreeGrafter"/>
</dbReference>
<comment type="subcellular location">
    <subcellularLocation>
        <location evidence="1 7">Membrane</location>
        <topology evidence="1 7">Multi-pass membrane protein</topology>
    </subcellularLocation>
</comment>
<dbReference type="AlphaFoldDB" id="A0A7J8B7W7"/>
<dbReference type="EMBL" id="JACASE010000020">
    <property type="protein sequence ID" value="KAF6394556.1"/>
    <property type="molecule type" value="Genomic_DNA"/>
</dbReference>
<dbReference type="GO" id="GO:0005542">
    <property type="term" value="F:folic acid binding"/>
    <property type="evidence" value="ECO:0007669"/>
    <property type="project" value="TreeGrafter"/>
</dbReference>
<evidence type="ECO:0000313" key="10">
    <source>
        <dbReference type="EMBL" id="KAF6394556.1"/>
    </source>
</evidence>
<feature type="transmembrane region" description="Helical" evidence="9">
    <location>
        <begin position="347"/>
        <end position="366"/>
    </location>
</feature>
<feature type="transmembrane region" description="Helical" evidence="9">
    <location>
        <begin position="372"/>
        <end position="394"/>
    </location>
</feature>
<evidence type="ECO:0000256" key="8">
    <source>
        <dbReference type="SAM" id="MobiDB-lite"/>
    </source>
</evidence>
<feature type="transmembrane region" description="Helical" evidence="9">
    <location>
        <begin position="406"/>
        <end position="428"/>
    </location>
</feature>
<evidence type="ECO:0000256" key="4">
    <source>
        <dbReference type="ARBA" id="ARBA00022692"/>
    </source>
</evidence>
<feature type="compositionally biased region" description="Basic and acidic residues" evidence="8">
    <location>
        <begin position="488"/>
        <end position="498"/>
    </location>
</feature>
<name>A0A7J8B7W7_ROUAE</name>
<evidence type="ECO:0000256" key="6">
    <source>
        <dbReference type="ARBA" id="ARBA00023136"/>
    </source>
</evidence>
<dbReference type="PIRSF" id="PIRSF028739">
    <property type="entry name" value="Folate_carrier"/>
    <property type="match status" value="1"/>
</dbReference>
<feature type="compositionally biased region" description="Polar residues" evidence="8">
    <location>
        <begin position="514"/>
        <end position="528"/>
    </location>
</feature>
<feature type="transmembrane region" description="Helical" evidence="9">
    <location>
        <begin position="197"/>
        <end position="216"/>
    </location>
</feature>
<evidence type="ECO:0000256" key="1">
    <source>
        <dbReference type="ARBA" id="ARBA00004141"/>
    </source>
</evidence>
<keyword evidence="4 9" id="KW-0812">Transmembrane</keyword>
<accession>A0A7J8B7W7</accession>
<keyword evidence="11" id="KW-1185">Reference proteome</keyword>
<keyword evidence="3 7" id="KW-0813">Transport</keyword>
<feature type="transmembrane region" description="Helical" evidence="9">
    <location>
        <begin position="81"/>
        <end position="100"/>
    </location>
</feature>
<dbReference type="Gene3D" id="1.20.1250.20">
    <property type="entry name" value="MFS general substrate transporter like domains"/>
    <property type="match status" value="1"/>
</dbReference>
<keyword evidence="5 9" id="KW-1133">Transmembrane helix</keyword>
<evidence type="ECO:0000256" key="5">
    <source>
        <dbReference type="ARBA" id="ARBA00022989"/>
    </source>
</evidence>
<gene>
    <name evidence="10" type="ORF">HJG63_017708</name>
</gene>
<dbReference type="InterPro" id="IPR002666">
    <property type="entry name" value="Folate_carrier"/>
</dbReference>
<proteinExistence type="inferred from homology"/>
<comment type="caution">
    <text evidence="10">The sequence shown here is derived from an EMBL/GenBank/DDBJ whole genome shotgun (WGS) entry which is preliminary data.</text>
</comment>
<evidence type="ECO:0000313" key="11">
    <source>
        <dbReference type="Proteomes" id="UP000593571"/>
    </source>
</evidence>
<comment type="similarity">
    <text evidence="2 7">Belongs to the reduced folate carrier (RFC) transporter (TC 2.A.48) family.</text>
</comment>
<dbReference type="PANTHER" id="PTHR10686">
    <property type="entry name" value="FOLATE TRANSPORTER"/>
    <property type="match status" value="1"/>
</dbReference>
<evidence type="ECO:0000256" key="3">
    <source>
        <dbReference type="ARBA" id="ARBA00022448"/>
    </source>
</evidence>
<dbReference type="OrthoDB" id="18814at2759"/>
<dbReference type="PANTHER" id="PTHR10686:SF12">
    <property type="entry name" value="REDUCED FOLATE TRANSPORTER"/>
    <property type="match status" value="1"/>
</dbReference>
<protein>
    <submittedName>
        <fullName evidence="10">Solute carrier family 19 member 1</fullName>
    </submittedName>
</protein>
<feature type="transmembrane region" description="Helical" evidence="9">
    <location>
        <begin position="318"/>
        <end position="340"/>
    </location>
</feature>
<feature type="transmembrane region" description="Helical" evidence="9">
    <location>
        <begin position="137"/>
        <end position="157"/>
    </location>
</feature>
<keyword evidence="6 7" id="KW-0472">Membrane</keyword>
<dbReference type="GO" id="GO:0098838">
    <property type="term" value="P:folate transmembrane transport"/>
    <property type="evidence" value="ECO:0007669"/>
    <property type="project" value="TreeGrafter"/>
</dbReference>
<reference evidence="10 11" key="1">
    <citation type="journal article" date="2020" name="Nature">
        <title>Six reference-quality genomes reveal evolution of bat adaptations.</title>
        <authorList>
            <person name="Jebb D."/>
            <person name="Huang Z."/>
            <person name="Pippel M."/>
            <person name="Hughes G.M."/>
            <person name="Lavrichenko K."/>
            <person name="Devanna P."/>
            <person name="Winkler S."/>
            <person name="Jermiin L.S."/>
            <person name="Skirmuntt E.C."/>
            <person name="Katzourakis A."/>
            <person name="Burkitt-Gray L."/>
            <person name="Ray D.A."/>
            <person name="Sullivan K.A.M."/>
            <person name="Roscito J.G."/>
            <person name="Kirilenko B.M."/>
            <person name="Davalos L.M."/>
            <person name="Corthals A.P."/>
            <person name="Power M.L."/>
            <person name="Jones G."/>
            <person name="Ransome R.D."/>
            <person name="Dechmann D.K.N."/>
            <person name="Locatelli A.G."/>
            <person name="Puechmaille S.J."/>
            <person name="Fedrigo O."/>
            <person name="Jarvis E.D."/>
            <person name="Hiller M."/>
            <person name="Vernes S.C."/>
            <person name="Myers E.W."/>
            <person name="Teeling E.C."/>
        </authorList>
    </citation>
    <scope>NUCLEOTIDE SEQUENCE [LARGE SCALE GENOMIC DNA]</scope>
    <source>
        <strain evidence="10">MRouAeg1</strain>
        <tissue evidence="10">Muscle</tissue>
    </source>
</reference>
<feature type="transmembrane region" description="Helical" evidence="9">
    <location>
        <begin position="107"/>
        <end position="125"/>
    </location>
</feature>